<evidence type="ECO:0008006" key="3">
    <source>
        <dbReference type="Google" id="ProtNLM"/>
    </source>
</evidence>
<feature type="non-terminal residue" evidence="1">
    <location>
        <position position="1"/>
    </location>
</feature>
<gene>
    <name evidence="1" type="ORF">OKA104_LOCUS32309</name>
</gene>
<evidence type="ECO:0000313" key="1">
    <source>
        <dbReference type="EMBL" id="CAF4043174.1"/>
    </source>
</evidence>
<organism evidence="1 2">
    <name type="scientific">Adineta steineri</name>
    <dbReference type="NCBI Taxonomy" id="433720"/>
    <lineage>
        <taxon>Eukaryota</taxon>
        <taxon>Metazoa</taxon>
        <taxon>Spiralia</taxon>
        <taxon>Gnathifera</taxon>
        <taxon>Rotifera</taxon>
        <taxon>Eurotatoria</taxon>
        <taxon>Bdelloidea</taxon>
        <taxon>Adinetida</taxon>
        <taxon>Adinetidae</taxon>
        <taxon>Adineta</taxon>
    </lineage>
</organism>
<accession>A0A819R741</accession>
<proteinExistence type="predicted"/>
<name>A0A819R741_9BILA</name>
<dbReference type="EMBL" id="CAJOAY010003855">
    <property type="protein sequence ID" value="CAF4043174.1"/>
    <property type="molecule type" value="Genomic_DNA"/>
</dbReference>
<protein>
    <recommendedName>
        <fullName evidence="3">Kinesin light chain-like protein</fullName>
    </recommendedName>
</protein>
<dbReference type="Gene3D" id="1.25.40.10">
    <property type="entry name" value="Tetratricopeptide repeat domain"/>
    <property type="match status" value="1"/>
</dbReference>
<sequence>ETQQARNQYHIALTYEMKLFLIREKNLSPNHENIAQSLSNIGKCYEHLNQFKTALDYYKRA</sequence>
<dbReference type="SUPFAM" id="SSF48452">
    <property type="entry name" value="TPR-like"/>
    <property type="match status" value="1"/>
</dbReference>
<comment type="caution">
    <text evidence="1">The sequence shown here is derived from an EMBL/GenBank/DDBJ whole genome shotgun (WGS) entry which is preliminary data.</text>
</comment>
<evidence type="ECO:0000313" key="2">
    <source>
        <dbReference type="Proteomes" id="UP000663881"/>
    </source>
</evidence>
<dbReference type="Proteomes" id="UP000663881">
    <property type="component" value="Unassembled WGS sequence"/>
</dbReference>
<dbReference type="Pfam" id="PF13424">
    <property type="entry name" value="TPR_12"/>
    <property type="match status" value="1"/>
</dbReference>
<dbReference type="AlphaFoldDB" id="A0A819R741"/>
<dbReference type="PROSITE" id="PS50293">
    <property type="entry name" value="TPR_REGION"/>
    <property type="match status" value="1"/>
</dbReference>
<dbReference type="InterPro" id="IPR011990">
    <property type="entry name" value="TPR-like_helical_dom_sf"/>
</dbReference>
<reference evidence="1" key="1">
    <citation type="submission" date="2021-02" db="EMBL/GenBank/DDBJ databases">
        <authorList>
            <person name="Nowell W R."/>
        </authorList>
    </citation>
    <scope>NUCLEOTIDE SEQUENCE</scope>
</reference>